<comment type="caution">
    <text evidence="4">The sequence shown here is derived from an EMBL/GenBank/DDBJ whole genome shotgun (WGS) entry which is preliminary data.</text>
</comment>
<sequence>MDERIERMKQVAESGDVNAFYQLIGEDVKLLEHIDQLPFVQTPLHIVAFTGNIQFAMEMMGLKPSFAWKLNPDGFSPIHLALQNGYIKLVRKLLQFDVDLVRVKGREHITPLHYVVANSDNLDLLEKFLLVCPNSIADVTVRNETALHIALKYDNLEAFKFLVRWLGRNCSKNASFNEKAIFNWEDDDGNTVLHIAVSKIETQAVNHLLAWGFGFIRVNHRNSEGKTAWDIFEGQTQVDNKEIKILLRNSGASSSSSLSAVSRSDYNDIDEFYNLIGEDVKLLEHIDELPFVNTPLHIAASIGNIQFAKEMIGLKPSFARKLNQNGFSPIHIALQNGHIELVRRLLQFDGDLVRVKGREHITPLHYVVANSDNLDLLDKFLLVCPNSITDVTVQNETVLHIALKYDNLEAFKFLMGWLERNYSKNASFNEKVVLNWKDNEGNTVLHIAVSKNQTQAVRHLLAWSSRFVVVNHKNIEGKTAWDILQVQTQEVDNKEIRVMLRRAGAGSGVSLSRFKWHPMEWLSIPNPSTLSSLYNKSELRSLSEEKRSMLLVVAVLLVTISFQAVLSPPGGVWQDNGWCINTTEVGSSHNGTNDQTSFNTTVGSSNDPVTIHLTRSNTTLVCEHKAGTAIALKDRLFWLFLICNSLIFGISNSLNVLVVLNERMKFLFLGLNLTLCFSYFCSVQVIIDDKFLAFCLAYLSAIFSVLAVLLDTNDQTQLIIKWNGVELEGALEEMMMKITIDIIMLGPSVDDIVTGNLNGTSVVIVYRSSRSKRDRKS</sequence>
<dbReference type="PANTHER" id="PTHR24128">
    <property type="entry name" value="HOMEOBOX PROTEIN WARIAI"/>
    <property type="match status" value="1"/>
</dbReference>
<gene>
    <name evidence="4" type="ORF">RGQ29_016197</name>
</gene>
<dbReference type="InterPro" id="IPR002110">
    <property type="entry name" value="Ankyrin_rpt"/>
</dbReference>
<dbReference type="Pfam" id="PF12796">
    <property type="entry name" value="Ank_2"/>
    <property type="match status" value="3"/>
</dbReference>
<feature type="repeat" description="ANK" evidence="1">
    <location>
        <begin position="440"/>
        <end position="472"/>
    </location>
</feature>
<dbReference type="EMBL" id="JAXUIC010000004">
    <property type="protein sequence ID" value="KAK4591664.1"/>
    <property type="molecule type" value="Genomic_DNA"/>
</dbReference>
<dbReference type="SMART" id="SM00248">
    <property type="entry name" value="ANK"/>
    <property type="match status" value="10"/>
</dbReference>
<dbReference type="InterPro" id="IPR026961">
    <property type="entry name" value="PGG_dom"/>
</dbReference>
<dbReference type="PROSITE" id="PS50297">
    <property type="entry name" value="ANK_REP_REGION"/>
    <property type="match status" value="3"/>
</dbReference>
<evidence type="ECO:0000313" key="4">
    <source>
        <dbReference type="EMBL" id="KAK4591664.1"/>
    </source>
</evidence>
<dbReference type="Gene3D" id="1.25.40.20">
    <property type="entry name" value="Ankyrin repeat-containing domain"/>
    <property type="match status" value="2"/>
</dbReference>
<keyword evidence="2" id="KW-0472">Membrane</keyword>
<dbReference type="Proteomes" id="UP001324115">
    <property type="component" value="Unassembled WGS sequence"/>
</dbReference>
<feature type="transmembrane region" description="Helical" evidence="2">
    <location>
        <begin position="691"/>
        <end position="710"/>
    </location>
</feature>
<accession>A0AAN7FI75</accession>
<feature type="repeat" description="ANK" evidence="1">
    <location>
        <begin position="73"/>
        <end position="100"/>
    </location>
</feature>
<dbReference type="Pfam" id="PF13962">
    <property type="entry name" value="PGG"/>
    <property type="match status" value="1"/>
</dbReference>
<feature type="transmembrane region" description="Helical" evidence="2">
    <location>
        <begin position="636"/>
        <end position="659"/>
    </location>
</feature>
<keyword evidence="5" id="KW-1185">Reference proteome</keyword>
<evidence type="ECO:0000256" key="1">
    <source>
        <dbReference type="PROSITE-ProRule" id="PRU00023"/>
    </source>
</evidence>
<keyword evidence="1" id="KW-0040">ANK repeat</keyword>
<feature type="repeat" description="ANK" evidence="1">
    <location>
        <begin position="325"/>
        <end position="352"/>
    </location>
</feature>
<keyword evidence="2" id="KW-0812">Transmembrane</keyword>
<protein>
    <recommendedName>
        <fullName evidence="3">PGG domain-containing protein</fullName>
    </recommendedName>
</protein>
<evidence type="ECO:0000256" key="2">
    <source>
        <dbReference type="SAM" id="Phobius"/>
    </source>
</evidence>
<organism evidence="4 5">
    <name type="scientific">Quercus rubra</name>
    <name type="common">Northern red oak</name>
    <name type="synonym">Quercus borealis</name>
    <dbReference type="NCBI Taxonomy" id="3512"/>
    <lineage>
        <taxon>Eukaryota</taxon>
        <taxon>Viridiplantae</taxon>
        <taxon>Streptophyta</taxon>
        <taxon>Embryophyta</taxon>
        <taxon>Tracheophyta</taxon>
        <taxon>Spermatophyta</taxon>
        <taxon>Magnoliopsida</taxon>
        <taxon>eudicotyledons</taxon>
        <taxon>Gunneridae</taxon>
        <taxon>Pentapetalae</taxon>
        <taxon>rosids</taxon>
        <taxon>fabids</taxon>
        <taxon>Fagales</taxon>
        <taxon>Fagaceae</taxon>
        <taxon>Quercus</taxon>
    </lineage>
</organism>
<dbReference type="PANTHER" id="PTHR24128:SF24">
    <property type="entry name" value="ANKYRIN REPEAT PROTEIN"/>
    <property type="match status" value="1"/>
</dbReference>
<keyword evidence="2" id="KW-1133">Transmembrane helix</keyword>
<evidence type="ECO:0000259" key="3">
    <source>
        <dbReference type="Pfam" id="PF13962"/>
    </source>
</evidence>
<feature type="domain" description="PGG" evidence="3">
    <location>
        <begin position="544"/>
        <end position="581"/>
    </location>
</feature>
<name>A0AAN7FI75_QUERU</name>
<reference evidence="4 5" key="1">
    <citation type="journal article" date="2023" name="G3 (Bethesda)">
        <title>A haplotype-resolved chromosome-scale genome for Quercus rubra L. provides insights into the genetics of adaptive traits for red oak species.</title>
        <authorList>
            <person name="Kapoor B."/>
            <person name="Jenkins J."/>
            <person name="Schmutz J."/>
            <person name="Zhebentyayeva T."/>
            <person name="Kuelheim C."/>
            <person name="Coggeshall M."/>
            <person name="Heim C."/>
            <person name="Lasky J.R."/>
            <person name="Leites L."/>
            <person name="Islam-Faridi N."/>
            <person name="Romero-Severson J."/>
            <person name="DeLeo V.L."/>
            <person name="Lucas S.M."/>
            <person name="Lazic D."/>
            <person name="Gailing O."/>
            <person name="Carlson J."/>
            <person name="Staton M."/>
        </authorList>
    </citation>
    <scope>NUCLEOTIDE SEQUENCE [LARGE SCALE GENOMIC DNA]</scope>
    <source>
        <strain evidence="4">Pseudo-F2</strain>
    </source>
</reference>
<dbReference type="AlphaFoldDB" id="A0AAN7FI75"/>
<dbReference type="SUPFAM" id="SSF48403">
    <property type="entry name" value="Ankyrin repeat"/>
    <property type="match status" value="1"/>
</dbReference>
<proteinExistence type="predicted"/>
<evidence type="ECO:0000313" key="5">
    <source>
        <dbReference type="Proteomes" id="UP001324115"/>
    </source>
</evidence>
<dbReference type="PROSITE" id="PS50088">
    <property type="entry name" value="ANK_REPEAT"/>
    <property type="match status" value="3"/>
</dbReference>
<dbReference type="InterPro" id="IPR036770">
    <property type="entry name" value="Ankyrin_rpt-contain_sf"/>
</dbReference>
<feature type="transmembrane region" description="Helical" evidence="2">
    <location>
        <begin position="666"/>
        <end position="685"/>
    </location>
</feature>